<dbReference type="PROSITE" id="PS51425">
    <property type="entry name" value="SCD"/>
    <property type="match status" value="1"/>
</dbReference>
<feature type="compositionally biased region" description="Basic residues" evidence="1">
    <location>
        <begin position="87"/>
        <end position="113"/>
    </location>
</feature>
<dbReference type="AlphaFoldDB" id="A0AAW2YYA9"/>
<protein>
    <submittedName>
        <fullName evidence="3">Cohesin complex subunit SA</fullName>
    </submittedName>
</protein>
<feature type="domain" description="SCD" evidence="2">
    <location>
        <begin position="328"/>
        <end position="413"/>
    </location>
</feature>
<feature type="compositionally biased region" description="Polar residues" evidence="1">
    <location>
        <begin position="1171"/>
        <end position="1182"/>
    </location>
</feature>
<dbReference type="Pfam" id="PF24571">
    <property type="entry name" value="HEAT_SCC3-SA"/>
    <property type="match status" value="1"/>
</dbReference>
<evidence type="ECO:0000259" key="2">
    <source>
        <dbReference type="PROSITE" id="PS51425"/>
    </source>
</evidence>
<feature type="compositionally biased region" description="Basic residues" evidence="1">
    <location>
        <begin position="54"/>
        <end position="78"/>
    </location>
</feature>
<dbReference type="GO" id="GO:0000785">
    <property type="term" value="C:chromatin"/>
    <property type="evidence" value="ECO:0007669"/>
    <property type="project" value="TreeGrafter"/>
</dbReference>
<dbReference type="GO" id="GO:0005634">
    <property type="term" value="C:nucleus"/>
    <property type="evidence" value="ECO:0007669"/>
    <property type="project" value="TreeGrafter"/>
</dbReference>
<dbReference type="GO" id="GO:0008278">
    <property type="term" value="C:cohesin complex"/>
    <property type="evidence" value="ECO:0007669"/>
    <property type="project" value="TreeGrafter"/>
</dbReference>
<dbReference type="GO" id="GO:0007062">
    <property type="term" value="P:sister chromatid cohesion"/>
    <property type="evidence" value="ECO:0007669"/>
    <property type="project" value="UniProtKB-ARBA"/>
</dbReference>
<dbReference type="EMBL" id="JAOPGA020000797">
    <property type="protein sequence ID" value="KAL0481906.1"/>
    <property type="molecule type" value="Genomic_DNA"/>
</dbReference>
<dbReference type="InterPro" id="IPR013721">
    <property type="entry name" value="STAG"/>
</dbReference>
<evidence type="ECO:0000313" key="3">
    <source>
        <dbReference type="EMBL" id="KAL0481906.1"/>
    </source>
</evidence>
<feature type="compositionally biased region" description="Acidic residues" evidence="1">
    <location>
        <begin position="1130"/>
        <end position="1144"/>
    </location>
</feature>
<feature type="compositionally biased region" description="Basic and acidic residues" evidence="1">
    <location>
        <begin position="11"/>
        <end position="23"/>
    </location>
</feature>
<feature type="region of interest" description="Disordered" evidence="1">
    <location>
        <begin position="1"/>
        <end position="116"/>
    </location>
</feature>
<dbReference type="PANTHER" id="PTHR11199:SF0">
    <property type="entry name" value="LD34181P-RELATED"/>
    <property type="match status" value="1"/>
</dbReference>
<dbReference type="PANTHER" id="PTHR11199">
    <property type="entry name" value="STROMAL ANTIGEN"/>
    <property type="match status" value="1"/>
</dbReference>
<dbReference type="GO" id="GO:0003682">
    <property type="term" value="F:chromatin binding"/>
    <property type="evidence" value="ECO:0007669"/>
    <property type="project" value="TreeGrafter"/>
</dbReference>
<accession>A0AAW2YYA9</accession>
<dbReference type="Pfam" id="PF21581">
    <property type="entry name" value="SCD"/>
    <property type="match status" value="1"/>
</dbReference>
<dbReference type="Proteomes" id="UP001431209">
    <property type="component" value="Unassembled WGS sequence"/>
</dbReference>
<sequence length="1229" mass="140848">MASSKSTGKRKRDEESDEERSSSDEQEQEQSQSSGSEQSDDERDEAYDPGKEKPKPKKSTATPKKRATAPKSTKKTPAKKTTTATPRKTKRTVLHTGKVKSKRAPSKTKKKSTKQVEEDVVVANEKPDSLFAFVREDSDINQRVTDLIEEFDSDPTGVVAKLITFVVHSSGCTPGELTADDVASTVYSHLNSNQITTYPIISNHASLKSFNANFKQFWELLINAAKDEVLFAEGFIDSIVTWITQLSQSQARSFRHTSTLCGYLLCISLIDVLKEFRGQLNTTEKQLQSAKNKKGKKSADDIAKKSEQLQERNIIIEDTIKSIHEGMFITRHKDISPNIRALTIEAWFDMVQLLPDQFLNNNIFKYFGWSLNDTDANIRSSTLRGLEKLYNNDDWHHTLQRFTERYLPRMKEMTNDIDISVSVDAIKLLTTLLRNNILTISTSHLPIVQHVSSLVFDANSSVRHYASLFVYYRLAKNAKGKKKKKKKVDIQLVDLLEFAKQPSKEMPMAASYIVEGFWEHSDSLKDVSEMTRLVLGHGDDSDDEDEEALQDDDDITNMIRILTACVQKATGHLQIKTTHQDVVKIASKRGNKKQSDAMISDMSAHLIGALPKMLDKYHTDKDKAQELITIAKYLDLEQITNHRLQEEFKDLLKWLQSTFWKHNDSLLFKCIGDVYRHLLDQKYDQITSTQSSFDHTARELSNKFQTNYKNLNAAHDENKNVNDHQINLEISLRRIQCFSIDHSLSAIKSQIMPLLSDMIQNRIKNDQNDDLITDALCELCINVTFRDLTWTLIECNQRIERIKKQESSEIDDSLQSQIDQFVKSRSTFCAQITSLISLLSTQEFKSSYSLCISAFQHLMELMVICRNSVYALQVKSDAQSQFEFSHQSLVPSLHVDDQQVKSLLDFFDKVLLHESNSSQDSNVDRINSIVSCLTKAMFYGELDQSSVTINVLSHFGSTNKVIGDVIQNFLRSVRSYLHNPQLLFDYEYKALIKCFDRHVQHNKDNHGGDEEYDQSSLDQFNELVNRMCRSHFPQKKDQEPLFVNLIEKCIAHAFEEPDERYMFLAGLHKYVNRMPEKRTKVIADHLEQRLEDAKGFQDLSEDFILQVENLRDSLLKKKKSKSSTNKTGGDEQDEIEEFEDEQQDVVDKDNEKSREKSQDEDVTQTDESQEKPSSPVASTTPMRSRKKRFRESTKNAQVDDDDSTQISQQSEASNEDEDLLEPSNKKRKL</sequence>
<organism evidence="3 4">
    <name type="scientific">Acrasis kona</name>
    <dbReference type="NCBI Taxonomy" id="1008807"/>
    <lineage>
        <taxon>Eukaryota</taxon>
        <taxon>Discoba</taxon>
        <taxon>Heterolobosea</taxon>
        <taxon>Tetramitia</taxon>
        <taxon>Eutetramitia</taxon>
        <taxon>Acrasidae</taxon>
        <taxon>Acrasis</taxon>
    </lineage>
</organism>
<feature type="region of interest" description="Disordered" evidence="1">
    <location>
        <begin position="1117"/>
        <end position="1229"/>
    </location>
</feature>
<keyword evidence="4" id="KW-1185">Reference proteome</keyword>
<evidence type="ECO:0000313" key="4">
    <source>
        <dbReference type="Proteomes" id="UP001431209"/>
    </source>
</evidence>
<proteinExistence type="predicted"/>
<dbReference type="SUPFAM" id="SSF48371">
    <property type="entry name" value="ARM repeat"/>
    <property type="match status" value="1"/>
</dbReference>
<dbReference type="Pfam" id="PF08514">
    <property type="entry name" value="STAG"/>
    <property type="match status" value="1"/>
</dbReference>
<dbReference type="InterPro" id="IPR039662">
    <property type="entry name" value="Cohesin_Scc3/SA"/>
</dbReference>
<gene>
    <name evidence="3" type="ORF">AKO1_011394</name>
</gene>
<dbReference type="InterPro" id="IPR016024">
    <property type="entry name" value="ARM-type_fold"/>
</dbReference>
<comment type="caution">
    <text evidence="3">The sequence shown here is derived from an EMBL/GenBank/DDBJ whole genome shotgun (WGS) entry which is preliminary data.</text>
</comment>
<dbReference type="InterPro" id="IPR011989">
    <property type="entry name" value="ARM-like"/>
</dbReference>
<feature type="compositionally biased region" description="Basic and acidic residues" evidence="1">
    <location>
        <begin position="1145"/>
        <end position="1159"/>
    </location>
</feature>
<dbReference type="InterPro" id="IPR020839">
    <property type="entry name" value="SCD"/>
</dbReference>
<evidence type="ECO:0000256" key="1">
    <source>
        <dbReference type="SAM" id="MobiDB-lite"/>
    </source>
</evidence>
<dbReference type="InterPro" id="IPR056396">
    <property type="entry name" value="HEAT_SCC3-SA"/>
</dbReference>
<dbReference type="Gene3D" id="1.25.10.10">
    <property type="entry name" value="Leucine-rich Repeat Variant"/>
    <property type="match status" value="1"/>
</dbReference>
<reference evidence="3 4" key="1">
    <citation type="submission" date="2024-03" db="EMBL/GenBank/DDBJ databases">
        <title>The Acrasis kona genome and developmental transcriptomes reveal deep origins of eukaryotic multicellular pathways.</title>
        <authorList>
            <person name="Sheikh S."/>
            <person name="Fu C.-J."/>
            <person name="Brown M.W."/>
            <person name="Baldauf S.L."/>
        </authorList>
    </citation>
    <scope>NUCLEOTIDE SEQUENCE [LARGE SCALE GENOMIC DNA]</scope>
    <source>
        <strain evidence="3 4">ATCC MYA-3509</strain>
    </source>
</reference>
<name>A0AAW2YYA9_9EUKA</name>